<feature type="non-terminal residue" evidence="1">
    <location>
        <position position="1"/>
    </location>
</feature>
<keyword evidence="2" id="KW-1185">Reference proteome</keyword>
<dbReference type="Proteomes" id="UP000265520">
    <property type="component" value="Unassembled WGS sequence"/>
</dbReference>
<dbReference type="EMBL" id="LXQA010143781">
    <property type="protein sequence ID" value="MCI24826.1"/>
    <property type="molecule type" value="Genomic_DNA"/>
</dbReference>
<comment type="caution">
    <text evidence="1">The sequence shown here is derived from an EMBL/GenBank/DDBJ whole genome shotgun (WGS) entry which is preliminary data.</text>
</comment>
<evidence type="ECO:0000313" key="1">
    <source>
        <dbReference type="EMBL" id="MCI24826.1"/>
    </source>
</evidence>
<sequence length="37" mass="4186">RVIGEMKSCLREVAGDEEETIEAVESTREQSYSVVVR</sequence>
<evidence type="ECO:0000313" key="2">
    <source>
        <dbReference type="Proteomes" id="UP000265520"/>
    </source>
</evidence>
<dbReference type="AlphaFoldDB" id="A0A392QMS0"/>
<protein>
    <submittedName>
        <fullName evidence="1">Uncharacterized protein</fullName>
    </submittedName>
</protein>
<name>A0A392QMS0_9FABA</name>
<organism evidence="1 2">
    <name type="scientific">Trifolium medium</name>
    <dbReference type="NCBI Taxonomy" id="97028"/>
    <lineage>
        <taxon>Eukaryota</taxon>
        <taxon>Viridiplantae</taxon>
        <taxon>Streptophyta</taxon>
        <taxon>Embryophyta</taxon>
        <taxon>Tracheophyta</taxon>
        <taxon>Spermatophyta</taxon>
        <taxon>Magnoliopsida</taxon>
        <taxon>eudicotyledons</taxon>
        <taxon>Gunneridae</taxon>
        <taxon>Pentapetalae</taxon>
        <taxon>rosids</taxon>
        <taxon>fabids</taxon>
        <taxon>Fabales</taxon>
        <taxon>Fabaceae</taxon>
        <taxon>Papilionoideae</taxon>
        <taxon>50 kb inversion clade</taxon>
        <taxon>NPAAA clade</taxon>
        <taxon>Hologalegina</taxon>
        <taxon>IRL clade</taxon>
        <taxon>Trifolieae</taxon>
        <taxon>Trifolium</taxon>
    </lineage>
</organism>
<proteinExistence type="predicted"/>
<reference evidence="1 2" key="1">
    <citation type="journal article" date="2018" name="Front. Plant Sci.">
        <title>Red Clover (Trifolium pratense) and Zigzag Clover (T. medium) - A Picture of Genomic Similarities and Differences.</title>
        <authorList>
            <person name="Dluhosova J."/>
            <person name="Istvanek J."/>
            <person name="Nedelnik J."/>
            <person name="Repkova J."/>
        </authorList>
    </citation>
    <scope>NUCLEOTIDE SEQUENCE [LARGE SCALE GENOMIC DNA]</scope>
    <source>
        <strain evidence="2">cv. 10/8</strain>
        <tissue evidence="1">Leaf</tissue>
    </source>
</reference>
<accession>A0A392QMS0</accession>